<comment type="caution">
    <text evidence="2">The sequence shown here is derived from an EMBL/GenBank/DDBJ whole genome shotgun (WGS) entry which is preliminary data.</text>
</comment>
<feature type="region of interest" description="Disordered" evidence="1">
    <location>
        <begin position="298"/>
        <end position="317"/>
    </location>
</feature>
<proteinExistence type="predicted"/>
<dbReference type="EMBL" id="JAUIZM010000009">
    <property type="protein sequence ID" value="KAK1365655.1"/>
    <property type="molecule type" value="Genomic_DNA"/>
</dbReference>
<dbReference type="Proteomes" id="UP001237642">
    <property type="component" value="Unassembled WGS sequence"/>
</dbReference>
<evidence type="ECO:0000313" key="2">
    <source>
        <dbReference type="EMBL" id="KAK1365655.1"/>
    </source>
</evidence>
<keyword evidence="3" id="KW-1185">Reference proteome</keyword>
<sequence length="398" mass="43988">MMEVQKFMAKRGLSMAECEKESLLGDADFNTGMSSPQLFVCGRDEFGLPKFTNHSSGGSGVKDKEAASIKMKKAEPQLDTGFPPLPRVISASPTEEVVLKNSWAKVVRDPPPPVNNVSFNYCPLPAGTMVVSPPIEVLRESWENRCLLNVFQKDNHVFIFKLHCSQPMLLKAWGQHSSAKVAEKMPLWVKFSKIPDCYWTSEGLSWLGSVIGKPLCVDALTSKLEILPFAKMCVEYKIGDALPEKIEVETLDSVSGEISITEVLVHYPVKPLICSGCHSLGHPVSACPTTKRIWVEKRKQQEQQEQQEGHRENKLNPEVPGVEQVPVATHNNVEEVQTPVNTTVRETLVNQKVVTDCSILEESPSPVLGFKNLMKADEIDGGGDWPENYGASLHVVGL</sequence>
<gene>
    <name evidence="2" type="ORF">POM88_041216</name>
</gene>
<evidence type="ECO:0000256" key="1">
    <source>
        <dbReference type="SAM" id="MobiDB-lite"/>
    </source>
</evidence>
<name>A0AAD8M851_9APIA</name>
<reference evidence="2" key="2">
    <citation type="submission" date="2023-05" db="EMBL/GenBank/DDBJ databases">
        <authorList>
            <person name="Schelkunov M.I."/>
        </authorList>
    </citation>
    <scope>NUCLEOTIDE SEQUENCE</scope>
    <source>
        <strain evidence="2">Hsosn_3</strain>
        <tissue evidence="2">Leaf</tissue>
    </source>
</reference>
<dbReference type="AlphaFoldDB" id="A0AAD8M851"/>
<reference evidence="2" key="1">
    <citation type="submission" date="2023-02" db="EMBL/GenBank/DDBJ databases">
        <title>Genome of toxic invasive species Heracleum sosnowskyi carries increased number of genes despite the absence of recent whole-genome duplications.</title>
        <authorList>
            <person name="Schelkunov M."/>
            <person name="Shtratnikova V."/>
            <person name="Makarenko M."/>
            <person name="Klepikova A."/>
            <person name="Omelchenko D."/>
            <person name="Novikova G."/>
            <person name="Obukhova E."/>
            <person name="Bogdanov V."/>
            <person name="Penin A."/>
            <person name="Logacheva M."/>
        </authorList>
    </citation>
    <scope>NUCLEOTIDE SEQUENCE</scope>
    <source>
        <strain evidence="2">Hsosn_3</strain>
        <tissue evidence="2">Leaf</tissue>
    </source>
</reference>
<dbReference type="InterPro" id="IPR040256">
    <property type="entry name" value="At4g02000-like"/>
</dbReference>
<evidence type="ECO:0000313" key="3">
    <source>
        <dbReference type="Proteomes" id="UP001237642"/>
    </source>
</evidence>
<dbReference type="PANTHER" id="PTHR31286">
    <property type="entry name" value="GLYCINE-RICH CELL WALL STRUCTURAL PROTEIN 1.8-LIKE"/>
    <property type="match status" value="1"/>
</dbReference>
<protein>
    <recommendedName>
        <fullName evidence="4">DUF4283 domain-containing protein</fullName>
    </recommendedName>
</protein>
<feature type="compositionally biased region" description="Basic and acidic residues" evidence="1">
    <location>
        <begin position="298"/>
        <end position="315"/>
    </location>
</feature>
<evidence type="ECO:0008006" key="4">
    <source>
        <dbReference type="Google" id="ProtNLM"/>
    </source>
</evidence>
<accession>A0AAD8M851</accession>
<dbReference type="PANTHER" id="PTHR31286:SF165">
    <property type="entry name" value="DUF4283 DOMAIN-CONTAINING PROTEIN"/>
    <property type="match status" value="1"/>
</dbReference>
<organism evidence="2 3">
    <name type="scientific">Heracleum sosnowskyi</name>
    <dbReference type="NCBI Taxonomy" id="360622"/>
    <lineage>
        <taxon>Eukaryota</taxon>
        <taxon>Viridiplantae</taxon>
        <taxon>Streptophyta</taxon>
        <taxon>Embryophyta</taxon>
        <taxon>Tracheophyta</taxon>
        <taxon>Spermatophyta</taxon>
        <taxon>Magnoliopsida</taxon>
        <taxon>eudicotyledons</taxon>
        <taxon>Gunneridae</taxon>
        <taxon>Pentapetalae</taxon>
        <taxon>asterids</taxon>
        <taxon>campanulids</taxon>
        <taxon>Apiales</taxon>
        <taxon>Apiaceae</taxon>
        <taxon>Apioideae</taxon>
        <taxon>apioid superclade</taxon>
        <taxon>Tordylieae</taxon>
        <taxon>Tordyliinae</taxon>
        <taxon>Heracleum</taxon>
    </lineage>
</organism>